<dbReference type="PANTHER" id="PTHR43280:SF27">
    <property type="entry name" value="TRANSCRIPTIONAL REGULATOR MTLR"/>
    <property type="match status" value="1"/>
</dbReference>
<keyword evidence="3" id="KW-0804">Transcription</keyword>
<name>A0A918S9P4_9FLAO</name>
<keyword evidence="6" id="KW-1185">Reference proteome</keyword>
<dbReference type="EMBL" id="BMXB01000001">
    <property type="protein sequence ID" value="GHA27905.1"/>
    <property type="molecule type" value="Genomic_DNA"/>
</dbReference>
<dbReference type="AlphaFoldDB" id="A0A918S9P4"/>
<protein>
    <submittedName>
        <fullName evidence="5">AraC family transcriptional regulator</fullName>
    </submittedName>
</protein>
<dbReference type="GO" id="GO:0003700">
    <property type="term" value="F:DNA-binding transcription factor activity"/>
    <property type="evidence" value="ECO:0007669"/>
    <property type="project" value="InterPro"/>
</dbReference>
<evidence type="ECO:0000313" key="5">
    <source>
        <dbReference type="EMBL" id="GHA27905.1"/>
    </source>
</evidence>
<sequence length="292" mass="34428">MKLHFLDRSDLRNKSLSVHYNSYSNFLKLWHYHEQLELVVVLKSTGTRFVGDSIEKFSQGEIILLGKNLPHMWLNDKAYFAEGSELKAEAIAVHFKQEFLGKDFLETPEMKHIGQLFEKARRGIKFKDKNEEIIGKIKQMVALDDFERVIKMLEILNLLSKWEDYVLLSSTGFLSTFHRSENNNLDKVYSYVFNNFKKPISLEEISEIAHMNPSAFSRFFKKVSRKTFSRYLNEIRVGYACKMLLEQKYSVTDICYESGFNNLSNFNRQFKAITNYSPTEYLQDYSRVYSRN</sequence>
<proteinExistence type="predicted"/>
<evidence type="ECO:0000256" key="3">
    <source>
        <dbReference type="ARBA" id="ARBA00023163"/>
    </source>
</evidence>
<dbReference type="PROSITE" id="PS01124">
    <property type="entry name" value="HTH_ARAC_FAMILY_2"/>
    <property type="match status" value="1"/>
</dbReference>
<evidence type="ECO:0000259" key="4">
    <source>
        <dbReference type="PROSITE" id="PS01124"/>
    </source>
</evidence>
<dbReference type="InterPro" id="IPR011051">
    <property type="entry name" value="RmlC_Cupin_sf"/>
</dbReference>
<keyword evidence="1" id="KW-0805">Transcription regulation</keyword>
<dbReference type="Gene3D" id="2.60.120.10">
    <property type="entry name" value="Jelly Rolls"/>
    <property type="match status" value="1"/>
</dbReference>
<comment type="caution">
    <text evidence="5">The sequence shown here is derived from an EMBL/GenBank/DDBJ whole genome shotgun (WGS) entry which is preliminary data.</text>
</comment>
<dbReference type="Proteomes" id="UP000610456">
    <property type="component" value="Unassembled WGS sequence"/>
</dbReference>
<dbReference type="GO" id="GO:0043565">
    <property type="term" value="F:sequence-specific DNA binding"/>
    <property type="evidence" value="ECO:0007669"/>
    <property type="project" value="InterPro"/>
</dbReference>
<dbReference type="Pfam" id="PF12833">
    <property type="entry name" value="HTH_18"/>
    <property type="match status" value="1"/>
</dbReference>
<dbReference type="SMART" id="SM00342">
    <property type="entry name" value="HTH_ARAC"/>
    <property type="match status" value="1"/>
</dbReference>
<dbReference type="PANTHER" id="PTHR43280">
    <property type="entry name" value="ARAC-FAMILY TRANSCRIPTIONAL REGULATOR"/>
    <property type="match status" value="1"/>
</dbReference>
<reference evidence="5" key="2">
    <citation type="submission" date="2020-09" db="EMBL/GenBank/DDBJ databases">
        <authorList>
            <person name="Sun Q."/>
            <person name="Kim S."/>
        </authorList>
    </citation>
    <scope>NUCLEOTIDE SEQUENCE</scope>
    <source>
        <strain evidence="5">KCTC 12719</strain>
    </source>
</reference>
<dbReference type="Gene3D" id="1.10.10.60">
    <property type="entry name" value="Homeodomain-like"/>
    <property type="match status" value="2"/>
</dbReference>
<dbReference type="RefSeq" id="WP_189603274.1">
    <property type="nucleotide sequence ID" value="NZ_BMXB01000001.1"/>
</dbReference>
<keyword evidence="2" id="KW-0238">DNA-binding</keyword>
<reference evidence="5" key="1">
    <citation type="journal article" date="2014" name="Int. J. Syst. Evol. Microbiol.">
        <title>Complete genome sequence of Corynebacterium casei LMG S-19264T (=DSM 44701T), isolated from a smear-ripened cheese.</title>
        <authorList>
            <consortium name="US DOE Joint Genome Institute (JGI-PGF)"/>
            <person name="Walter F."/>
            <person name="Albersmeier A."/>
            <person name="Kalinowski J."/>
            <person name="Ruckert C."/>
        </authorList>
    </citation>
    <scope>NUCLEOTIDE SEQUENCE</scope>
    <source>
        <strain evidence="5">KCTC 12719</strain>
    </source>
</reference>
<dbReference type="InterPro" id="IPR009057">
    <property type="entry name" value="Homeodomain-like_sf"/>
</dbReference>
<gene>
    <name evidence="5" type="ORF">GCM10007103_06710</name>
</gene>
<evidence type="ECO:0000256" key="1">
    <source>
        <dbReference type="ARBA" id="ARBA00023015"/>
    </source>
</evidence>
<dbReference type="PROSITE" id="PS00041">
    <property type="entry name" value="HTH_ARAC_FAMILY_1"/>
    <property type="match status" value="1"/>
</dbReference>
<accession>A0A918S9P4</accession>
<dbReference type="InterPro" id="IPR014710">
    <property type="entry name" value="RmlC-like_jellyroll"/>
</dbReference>
<evidence type="ECO:0000256" key="2">
    <source>
        <dbReference type="ARBA" id="ARBA00023125"/>
    </source>
</evidence>
<dbReference type="SUPFAM" id="SSF46689">
    <property type="entry name" value="Homeodomain-like"/>
    <property type="match status" value="2"/>
</dbReference>
<dbReference type="InterPro" id="IPR018060">
    <property type="entry name" value="HTH_AraC"/>
</dbReference>
<dbReference type="SUPFAM" id="SSF51182">
    <property type="entry name" value="RmlC-like cupins"/>
    <property type="match status" value="1"/>
</dbReference>
<evidence type="ECO:0000313" key="6">
    <source>
        <dbReference type="Proteomes" id="UP000610456"/>
    </source>
</evidence>
<organism evidence="5 6">
    <name type="scientific">Salinimicrobium marinum</name>
    <dbReference type="NCBI Taxonomy" id="680283"/>
    <lineage>
        <taxon>Bacteria</taxon>
        <taxon>Pseudomonadati</taxon>
        <taxon>Bacteroidota</taxon>
        <taxon>Flavobacteriia</taxon>
        <taxon>Flavobacteriales</taxon>
        <taxon>Flavobacteriaceae</taxon>
        <taxon>Salinimicrobium</taxon>
    </lineage>
</organism>
<feature type="domain" description="HTH araC/xylS-type" evidence="4">
    <location>
        <begin position="186"/>
        <end position="284"/>
    </location>
</feature>
<dbReference type="InterPro" id="IPR018062">
    <property type="entry name" value="HTH_AraC-typ_CS"/>
</dbReference>